<evidence type="ECO:0000256" key="5">
    <source>
        <dbReference type="ARBA" id="ARBA00023125"/>
    </source>
</evidence>
<reference evidence="9 10" key="1">
    <citation type="submission" date="2020-12" db="EMBL/GenBank/DDBJ databases">
        <title>Effect of drift, selection, and recombination on the evolution of hybrid genomes in Candida yeast pathogens.</title>
        <authorList>
            <person name="Mixao V."/>
            <person name="Ksiezopolska E."/>
            <person name="Saus E."/>
            <person name="Boekhout T."/>
            <person name="Gacser A."/>
            <person name="Gabaldon T."/>
        </authorList>
    </citation>
    <scope>NUCLEOTIDE SEQUENCE [LARGE SCALE GENOMIC DNA]</scope>
    <source>
        <strain evidence="9 10">BP57</strain>
    </source>
</reference>
<keyword evidence="10" id="KW-1185">Reference proteome</keyword>
<evidence type="ECO:0000256" key="1">
    <source>
        <dbReference type="ARBA" id="ARBA00004123"/>
    </source>
</evidence>
<dbReference type="EMBL" id="JAEOAQ010000002">
    <property type="protein sequence ID" value="KAG5420808.1"/>
    <property type="molecule type" value="Genomic_DNA"/>
</dbReference>
<gene>
    <name evidence="9" type="ORF">I9W82_002689</name>
</gene>
<dbReference type="GO" id="GO:0008622">
    <property type="term" value="C:epsilon DNA polymerase complex"/>
    <property type="evidence" value="ECO:0007669"/>
    <property type="project" value="InterPro"/>
</dbReference>
<dbReference type="Gene3D" id="3.60.21.50">
    <property type="match status" value="1"/>
</dbReference>
<dbReference type="GO" id="GO:0006261">
    <property type="term" value="P:DNA-templated DNA replication"/>
    <property type="evidence" value="ECO:0007669"/>
    <property type="project" value="InterPro"/>
</dbReference>
<organism evidence="9 10">
    <name type="scientific">Candida metapsilosis</name>
    <dbReference type="NCBI Taxonomy" id="273372"/>
    <lineage>
        <taxon>Eukaryota</taxon>
        <taxon>Fungi</taxon>
        <taxon>Dikarya</taxon>
        <taxon>Ascomycota</taxon>
        <taxon>Saccharomycotina</taxon>
        <taxon>Pichiomycetes</taxon>
        <taxon>Debaryomycetaceae</taxon>
        <taxon>Candida/Lodderomyces clade</taxon>
        <taxon>Candida</taxon>
    </lineage>
</organism>
<dbReference type="OrthoDB" id="10254730at2759"/>
<protein>
    <recommendedName>
        <fullName evidence="3">DNA polymerase epsilon subunit B</fullName>
    </recommendedName>
    <alternativeName>
        <fullName evidence="7">DNA polymerase II subunit 2</fullName>
    </alternativeName>
</protein>
<evidence type="ECO:0000256" key="2">
    <source>
        <dbReference type="ARBA" id="ARBA00009560"/>
    </source>
</evidence>
<evidence type="ECO:0000313" key="9">
    <source>
        <dbReference type="EMBL" id="KAG5420808.1"/>
    </source>
</evidence>
<evidence type="ECO:0000256" key="4">
    <source>
        <dbReference type="ARBA" id="ARBA00022705"/>
    </source>
</evidence>
<evidence type="ECO:0000313" key="10">
    <source>
        <dbReference type="Proteomes" id="UP000669133"/>
    </source>
</evidence>
<dbReference type="Proteomes" id="UP000669133">
    <property type="component" value="Unassembled WGS sequence"/>
</dbReference>
<feature type="domain" description="DNA polymerase alpha/delta/epsilon subunit B" evidence="8">
    <location>
        <begin position="363"/>
        <end position="623"/>
    </location>
</feature>
<dbReference type="RefSeq" id="XP_067549924.1">
    <property type="nucleotide sequence ID" value="XM_067691571.1"/>
</dbReference>
<keyword evidence="4" id="KW-0235">DNA replication</keyword>
<comment type="caution">
    <text evidence="9">The sequence shown here is derived from an EMBL/GenBank/DDBJ whole genome shotgun (WGS) entry which is preliminary data.</text>
</comment>
<dbReference type="GeneID" id="93651318"/>
<evidence type="ECO:0000259" key="8">
    <source>
        <dbReference type="Pfam" id="PF04042"/>
    </source>
</evidence>
<evidence type="ECO:0000256" key="7">
    <source>
        <dbReference type="ARBA" id="ARBA00032930"/>
    </source>
</evidence>
<comment type="similarity">
    <text evidence="2">Belongs to the DNA polymerase epsilon subunit B family.</text>
</comment>
<keyword evidence="5" id="KW-0238">DNA-binding</keyword>
<dbReference type="AlphaFoldDB" id="A0A8H7ZFD7"/>
<dbReference type="GO" id="GO:0003677">
    <property type="term" value="F:DNA binding"/>
    <property type="evidence" value="ECO:0007669"/>
    <property type="project" value="UniProtKB-KW"/>
</dbReference>
<dbReference type="PANTHER" id="PTHR12708:SF0">
    <property type="entry name" value="DNA POLYMERASE EPSILON SUBUNIT 2"/>
    <property type="match status" value="1"/>
</dbReference>
<dbReference type="GO" id="GO:0042276">
    <property type="term" value="P:error-prone translesion synthesis"/>
    <property type="evidence" value="ECO:0007669"/>
    <property type="project" value="TreeGrafter"/>
</dbReference>
<keyword evidence="6" id="KW-0539">Nucleus</keyword>
<dbReference type="Pfam" id="PF04042">
    <property type="entry name" value="DNA_pol_E_B"/>
    <property type="match status" value="1"/>
</dbReference>
<accession>A0A8H7ZFD7</accession>
<sequence length="671" mass="76635">MIDLTTAHATTALPIKLQPSNLRPLVFRTLTKKHGLNVNTEALSILTDTISQKFGFDWKGPQSQQFLEEIAKFWKLEDRGVFIDGNGLKSVLKEIQKKDDVVQMQKAGRTNTIVDEDIEEDLQLQWEDYFQFVSPADQPRSIFDKSRKHFDVYLTKEKLPLLSKLSLNAKALVEAQNNRYFLIMDRLSRNENFQKASMTSISNLNSLTIDGIGKNNEITLIKNMLGRDGQKFLLFGLLSKNSTDEYILEDATGYIELNLNQAIKNQGSFYCIGMFVLVEGIYSASGGNLNQKQDYIGGCFYVSNIAQPPAERRDKSLDVYGHVDFLGIYKHMVPTGNKAIKVPKTFRKKLQQLEKSLQNHRIIMMGSELHLDSNKTLQAMQKFLHRLENSIIEALDSEETQGYVPLALVFTGSFTSRPLTSTNSTSDANLSNSELYKGNFDQFAKLLGEFPHIVQRCKIVLIPGDNDPWQSTYSLGSACLNTFPQASIPKVFINRLEKLLPRGNLILAWNPTRMSYLSQELVILKDTLMSKFKRNDVMLPVEELEQNGDDEMDELNDKERIDRLIQNKDERIPNKTKQARKLVKTLLDQGTLQPFKKDLKVVNTQFEHCLRVEPLPNAIVINDSSFDNFEVVYQGCKVVNLASAIHEGSRKLNYLEYWPSSKKFEFKDLYF</sequence>
<dbReference type="InterPro" id="IPR016266">
    <property type="entry name" value="POLE2"/>
</dbReference>
<name>A0A8H7ZFD7_9ASCO</name>
<evidence type="ECO:0000256" key="6">
    <source>
        <dbReference type="ARBA" id="ARBA00023242"/>
    </source>
</evidence>
<evidence type="ECO:0000256" key="3">
    <source>
        <dbReference type="ARBA" id="ARBA00016011"/>
    </source>
</evidence>
<dbReference type="PANTHER" id="PTHR12708">
    <property type="entry name" value="DNA POLYMERASE EPSILON SUBUNIT B"/>
    <property type="match status" value="1"/>
</dbReference>
<proteinExistence type="inferred from homology"/>
<dbReference type="InterPro" id="IPR007185">
    <property type="entry name" value="DNA_pol_a/d/e_bsu"/>
</dbReference>
<comment type="subcellular location">
    <subcellularLocation>
        <location evidence="1">Nucleus</location>
    </subcellularLocation>
</comment>